<sequence>MPRTVWTVLAGDAISAAGSGLTLPFLIVYLHTVRGLGVGWAGLAVSSEAASGLVGNPVGGWLSDRAGARSALVAGLAVAAAGSAALAGVRSVGTALVACGVLGLGVGVVWPAQDTLLAGLVDPSRRSGVFAVRHATMNVGLALGAAGSGLVVSFSSPAGFARLYLLDALTFLAFVPVLLSCRGLGRRRRPDERDRADPGMRRVLGDRAFRWVWVWLALVVVFGAAQFHAAFPAYATRVGGVSAAGLGVVYAVNCAAVLVVQFPVLRLMAGRRRTSGMAAVGLCWAAAWGVALAAGRSGAGTGGFGVAMAVFAVGEAFLSATVAPLVNEMAPVALRGRYNGLAALAYTVGFVVGPVLCGGMFAAGAPGTFLLVCGASLLMAALGAGWIARLPPTGSDRAAPDGSGAV</sequence>
<keyword evidence="4 7" id="KW-0812">Transmembrane</keyword>
<keyword evidence="10" id="KW-1185">Reference proteome</keyword>
<feature type="transmembrane region" description="Helical" evidence="7">
    <location>
        <begin position="369"/>
        <end position="388"/>
    </location>
</feature>
<organism evidence="9 10">
    <name type="scientific">Actinomadura gamaensis</name>
    <dbReference type="NCBI Taxonomy" id="1763541"/>
    <lineage>
        <taxon>Bacteria</taxon>
        <taxon>Bacillati</taxon>
        <taxon>Actinomycetota</taxon>
        <taxon>Actinomycetes</taxon>
        <taxon>Streptosporangiales</taxon>
        <taxon>Thermomonosporaceae</taxon>
        <taxon>Actinomadura</taxon>
    </lineage>
</organism>
<feature type="transmembrane region" description="Helical" evidence="7">
    <location>
        <begin position="211"/>
        <end position="231"/>
    </location>
</feature>
<comment type="caution">
    <text evidence="9">The sequence shown here is derived from an EMBL/GenBank/DDBJ whole genome shotgun (WGS) entry which is preliminary data.</text>
</comment>
<dbReference type="PRINTS" id="PR01035">
    <property type="entry name" value="TCRTETA"/>
</dbReference>
<feature type="transmembrane region" description="Helical" evidence="7">
    <location>
        <begin position="92"/>
        <end position="110"/>
    </location>
</feature>
<dbReference type="InterPro" id="IPR036259">
    <property type="entry name" value="MFS_trans_sf"/>
</dbReference>
<dbReference type="Proteomes" id="UP001595872">
    <property type="component" value="Unassembled WGS sequence"/>
</dbReference>
<dbReference type="RefSeq" id="WP_378254279.1">
    <property type="nucleotide sequence ID" value="NZ_JBHSIT010000003.1"/>
</dbReference>
<keyword evidence="3" id="KW-1003">Cell membrane</keyword>
<evidence type="ECO:0000256" key="1">
    <source>
        <dbReference type="ARBA" id="ARBA00004651"/>
    </source>
</evidence>
<dbReference type="Pfam" id="PF07690">
    <property type="entry name" value="MFS_1"/>
    <property type="match status" value="1"/>
</dbReference>
<evidence type="ECO:0000313" key="9">
    <source>
        <dbReference type="EMBL" id="MFC4908020.1"/>
    </source>
</evidence>
<feature type="transmembrane region" description="Helical" evidence="7">
    <location>
        <begin position="243"/>
        <end position="265"/>
    </location>
</feature>
<dbReference type="InterPro" id="IPR011701">
    <property type="entry name" value="MFS"/>
</dbReference>
<evidence type="ECO:0000256" key="5">
    <source>
        <dbReference type="ARBA" id="ARBA00022989"/>
    </source>
</evidence>
<protein>
    <submittedName>
        <fullName evidence="9">MFS transporter</fullName>
    </submittedName>
</protein>
<keyword evidence="2" id="KW-0813">Transport</keyword>
<dbReference type="SUPFAM" id="SSF103473">
    <property type="entry name" value="MFS general substrate transporter"/>
    <property type="match status" value="1"/>
</dbReference>
<proteinExistence type="predicted"/>
<feature type="transmembrane region" description="Helical" evidence="7">
    <location>
        <begin position="160"/>
        <end position="179"/>
    </location>
</feature>
<feature type="domain" description="Major facilitator superfamily (MFS) profile" evidence="8">
    <location>
        <begin position="1"/>
        <end position="391"/>
    </location>
</feature>
<dbReference type="Gene3D" id="1.20.1250.20">
    <property type="entry name" value="MFS general substrate transporter like domains"/>
    <property type="match status" value="1"/>
</dbReference>
<accession>A0ABV9TYC2</accession>
<evidence type="ECO:0000313" key="10">
    <source>
        <dbReference type="Proteomes" id="UP001595872"/>
    </source>
</evidence>
<feature type="transmembrane region" description="Helical" evidence="7">
    <location>
        <begin position="338"/>
        <end position="363"/>
    </location>
</feature>
<keyword evidence="6 7" id="KW-0472">Membrane</keyword>
<dbReference type="InterPro" id="IPR001958">
    <property type="entry name" value="Tet-R_TetA/multi-R_MdtG-like"/>
</dbReference>
<dbReference type="EMBL" id="JBHSIT010000003">
    <property type="protein sequence ID" value="MFC4908020.1"/>
    <property type="molecule type" value="Genomic_DNA"/>
</dbReference>
<name>A0ABV9TYC2_9ACTN</name>
<gene>
    <name evidence="9" type="ORF">ACFPCY_11865</name>
</gene>
<feature type="transmembrane region" description="Helical" evidence="7">
    <location>
        <begin position="277"/>
        <end position="294"/>
    </location>
</feature>
<dbReference type="PANTHER" id="PTHR23517:SF2">
    <property type="entry name" value="MULTIDRUG RESISTANCE PROTEIN MDTH"/>
    <property type="match status" value="1"/>
</dbReference>
<dbReference type="PROSITE" id="PS50850">
    <property type="entry name" value="MFS"/>
    <property type="match status" value="1"/>
</dbReference>
<evidence type="ECO:0000256" key="7">
    <source>
        <dbReference type="SAM" id="Phobius"/>
    </source>
</evidence>
<evidence type="ECO:0000256" key="2">
    <source>
        <dbReference type="ARBA" id="ARBA00022448"/>
    </source>
</evidence>
<feature type="transmembrane region" description="Helical" evidence="7">
    <location>
        <begin position="131"/>
        <end position="154"/>
    </location>
</feature>
<evidence type="ECO:0000259" key="8">
    <source>
        <dbReference type="PROSITE" id="PS50850"/>
    </source>
</evidence>
<evidence type="ECO:0000256" key="3">
    <source>
        <dbReference type="ARBA" id="ARBA00022475"/>
    </source>
</evidence>
<dbReference type="PANTHER" id="PTHR23517">
    <property type="entry name" value="RESISTANCE PROTEIN MDTM, PUTATIVE-RELATED-RELATED"/>
    <property type="match status" value="1"/>
</dbReference>
<feature type="transmembrane region" description="Helical" evidence="7">
    <location>
        <begin position="306"/>
        <end position="326"/>
    </location>
</feature>
<evidence type="ECO:0000256" key="6">
    <source>
        <dbReference type="ARBA" id="ARBA00023136"/>
    </source>
</evidence>
<keyword evidence="5 7" id="KW-1133">Transmembrane helix</keyword>
<dbReference type="InterPro" id="IPR050171">
    <property type="entry name" value="MFS_Transporters"/>
</dbReference>
<feature type="transmembrane region" description="Helical" evidence="7">
    <location>
        <begin position="66"/>
        <end position="86"/>
    </location>
</feature>
<comment type="subcellular location">
    <subcellularLocation>
        <location evidence="1">Cell membrane</location>
        <topology evidence="1">Multi-pass membrane protein</topology>
    </subcellularLocation>
</comment>
<dbReference type="InterPro" id="IPR020846">
    <property type="entry name" value="MFS_dom"/>
</dbReference>
<evidence type="ECO:0000256" key="4">
    <source>
        <dbReference type="ARBA" id="ARBA00022692"/>
    </source>
</evidence>
<reference evidence="10" key="1">
    <citation type="journal article" date="2019" name="Int. J. Syst. Evol. Microbiol.">
        <title>The Global Catalogue of Microorganisms (GCM) 10K type strain sequencing project: providing services to taxonomists for standard genome sequencing and annotation.</title>
        <authorList>
            <consortium name="The Broad Institute Genomics Platform"/>
            <consortium name="The Broad Institute Genome Sequencing Center for Infectious Disease"/>
            <person name="Wu L."/>
            <person name="Ma J."/>
        </authorList>
    </citation>
    <scope>NUCLEOTIDE SEQUENCE [LARGE SCALE GENOMIC DNA]</scope>
    <source>
        <strain evidence="10">KLKA75</strain>
    </source>
</reference>